<protein>
    <submittedName>
        <fullName evidence="2">GTP-binding protein</fullName>
    </submittedName>
</protein>
<dbReference type="InterPro" id="IPR027417">
    <property type="entry name" value="P-loop_NTPase"/>
</dbReference>
<reference evidence="2 3" key="1">
    <citation type="journal article" date="2024" name="Microbiology">
        <title>Methylomarinum rosea sp. nov., a novel halophilic methanotrophic bacterium from the hypersaline Lake Elton.</title>
        <authorList>
            <person name="Suleimanov R.Z."/>
            <person name="Oshkin I.Y."/>
            <person name="Danilova O.V."/>
            <person name="Suzina N.E."/>
            <person name="Dedysh S.N."/>
        </authorList>
    </citation>
    <scope>NUCLEOTIDE SEQUENCE [LARGE SCALE GENOMIC DNA]</scope>
    <source>
        <strain evidence="2 3">Ch1-1</strain>
    </source>
</reference>
<dbReference type="SUPFAM" id="SSF52540">
    <property type="entry name" value="P-loop containing nucleoside triphosphate hydrolases"/>
    <property type="match status" value="1"/>
</dbReference>
<dbReference type="AlphaFoldDB" id="A0AAU7NRU9"/>
<dbReference type="KEGG" id="mech:Q9L42_015150"/>
<evidence type="ECO:0000313" key="3">
    <source>
        <dbReference type="Proteomes" id="UP001225378"/>
    </source>
</evidence>
<keyword evidence="3" id="KW-1185">Reference proteome</keyword>
<dbReference type="PANTHER" id="PTHR13748:SF46">
    <property type="entry name" value="ZINC CHAPERONE YEIR"/>
    <property type="match status" value="1"/>
</dbReference>
<sequence>MNKIIDTAIAANLITGFLGVGKTTAIQALLDSKPADQTWAVLVNEFGEIGIDGSRLHGDNGENQGIFIRELPGGCLCCTAGVPFQVALNQLIKASRPDRLLIEPTGLGHPREVIAMLTSPPYTEVIDLKATLTLVDARKVIDPRYAEHDIFRQQLRVADRIIANKRDLYRDDDERRLLDYLQDLNLGHLPVETVIQGQLRYDWLLLPRHADNIDEPVHQHAPSLLDQPLSLAENDYRRIDNHGGGFYSSGWLFGRQVVFDYVTLHALLSVIDAERVKAIMRTDRGCYVFNSVDGVLTQSMLEHAEDSRIEVISRNREDWEDLQAGLLNARLNDQ</sequence>
<dbReference type="InterPro" id="IPR003495">
    <property type="entry name" value="CobW/HypB/UreG_nucleotide-bd"/>
</dbReference>
<dbReference type="Gene3D" id="3.40.50.300">
    <property type="entry name" value="P-loop containing nucleotide triphosphate hydrolases"/>
    <property type="match status" value="1"/>
</dbReference>
<name>A0AAU7NRU9_9GAMM</name>
<organism evidence="2 3">
    <name type="scientific">Methylomarinum roseum</name>
    <dbReference type="NCBI Taxonomy" id="3067653"/>
    <lineage>
        <taxon>Bacteria</taxon>
        <taxon>Pseudomonadati</taxon>
        <taxon>Pseudomonadota</taxon>
        <taxon>Gammaproteobacteria</taxon>
        <taxon>Methylococcales</taxon>
        <taxon>Methylococcaceae</taxon>
        <taxon>Methylomarinum</taxon>
    </lineage>
</organism>
<dbReference type="InterPro" id="IPR051316">
    <property type="entry name" value="Zinc-reg_GTPase_activator"/>
</dbReference>
<evidence type="ECO:0000313" key="2">
    <source>
        <dbReference type="EMBL" id="XBS19685.1"/>
    </source>
</evidence>
<evidence type="ECO:0000259" key="1">
    <source>
        <dbReference type="Pfam" id="PF02492"/>
    </source>
</evidence>
<dbReference type="RefSeq" id="WP_349431344.1">
    <property type="nucleotide sequence ID" value="NZ_CP157743.1"/>
</dbReference>
<dbReference type="Proteomes" id="UP001225378">
    <property type="component" value="Chromosome"/>
</dbReference>
<dbReference type="Pfam" id="PF02492">
    <property type="entry name" value="cobW"/>
    <property type="match status" value="1"/>
</dbReference>
<feature type="domain" description="CobW/HypB/UreG nucleotide-binding" evidence="1">
    <location>
        <begin position="12"/>
        <end position="185"/>
    </location>
</feature>
<accession>A0AAU7NRU9</accession>
<dbReference type="CDD" id="cd03112">
    <property type="entry name" value="CobW-like"/>
    <property type="match status" value="1"/>
</dbReference>
<dbReference type="PANTHER" id="PTHR13748">
    <property type="entry name" value="COBW-RELATED"/>
    <property type="match status" value="1"/>
</dbReference>
<dbReference type="EMBL" id="CP157743">
    <property type="protein sequence ID" value="XBS19685.1"/>
    <property type="molecule type" value="Genomic_DNA"/>
</dbReference>
<dbReference type="GO" id="GO:0005737">
    <property type="term" value="C:cytoplasm"/>
    <property type="evidence" value="ECO:0007669"/>
    <property type="project" value="TreeGrafter"/>
</dbReference>
<gene>
    <name evidence="2" type="ORF">Q9L42_015150</name>
</gene>
<proteinExistence type="predicted"/>